<evidence type="ECO:0000256" key="3">
    <source>
        <dbReference type="ARBA" id="ARBA00022692"/>
    </source>
</evidence>
<keyword evidence="5 6" id="KW-0472">Membrane</keyword>
<organism evidence="8 9">
    <name type="scientific">Nesterenkonia natronophila</name>
    <dbReference type="NCBI Taxonomy" id="2174932"/>
    <lineage>
        <taxon>Bacteria</taxon>
        <taxon>Bacillati</taxon>
        <taxon>Actinomycetota</taxon>
        <taxon>Actinomycetes</taxon>
        <taxon>Micrococcales</taxon>
        <taxon>Micrococcaceae</taxon>
        <taxon>Nesterenkonia</taxon>
    </lineage>
</organism>
<comment type="subcellular location">
    <subcellularLocation>
        <location evidence="1">Cell membrane</location>
        <topology evidence="1">Multi-pass membrane protein</topology>
    </subcellularLocation>
</comment>
<dbReference type="AlphaFoldDB" id="A0A3A4F4Z0"/>
<evidence type="ECO:0000256" key="4">
    <source>
        <dbReference type="ARBA" id="ARBA00022989"/>
    </source>
</evidence>
<keyword evidence="2" id="KW-1003">Cell membrane</keyword>
<keyword evidence="9" id="KW-1185">Reference proteome</keyword>
<reference evidence="8 9" key="1">
    <citation type="submission" date="2018-09" db="EMBL/GenBank/DDBJ databases">
        <title>Nesterenkonia natronophila sp. nov., an alkaliphilic actinobacteriume isolated from a soda lake, and emended description of the genus Nesterenkonia.</title>
        <authorList>
            <person name="Menes R.J."/>
            <person name="Iriarte A."/>
        </authorList>
    </citation>
    <scope>NUCLEOTIDE SEQUENCE [LARGE SCALE GENOMIC DNA]</scope>
    <source>
        <strain evidence="8 9">M8</strain>
    </source>
</reference>
<dbReference type="OrthoDB" id="9810662at2"/>
<sequence>MPELVVIAALCTGLAVGLGSWAIWVAVDPVPRRARANLRRGGVSLLAATRDSHSERPRQSAATFARRMTPELIVNILDRQHTLAGRPAAWPVEKLLTLKLLWLAASITINVLLVLSGPPPLLILMSVIVMLVGYFLPELLLSSEGQKRSQQIELELADTLDQMTIAVEAGLGFDAAMARAADNGKGPLADELVRTLQDIQMGNSRRQAFESLTTRTTVTDLRRFVRAVIQADAYGVSIAGVLRTQADEMRLKRRQRAEEKAQKIPVKVLAPLMLFILPVIFIVVMGPAAINIFETFSNL</sequence>
<name>A0A3A4F4Z0_9MICC</name>
<feature type="transmembrane region" description="Helical" evidence="6">
    <location>
        <begin position="268"/>
        <end position="293"/>
    </location>
</feature>
<proteinExistence type="predicted"/>
<dbReference type="InterPro" id="IPR018076">
    <property type="entry name" value="T2SS_GspF_dom"/>
</dbReference>
<comment type="caution">
    <text evidence="8">The sequence shown here is derived from an EMBL/GenBank/DDBJ whole genome shotgun (WGS) entry which is preliminary data.</text>
</comment>
<dbReference type="EMBL" id="QYZP01000001">
    <property type="protein sequence ID" value="RJN33173.1"/>
    <property type="molecule type" value="Genomic_DNA"/>
</dbReference>
<gene>
    <name evidence="8" type="ORF">D3250_00975</name>
</gene>
<feature type="transmembrane region" description="Helical" evidence="6">
    <location>
        <begin position="6"/>
        <end position="27"/>
    </location>
</feature>
<evidence type="ECO:0000256" key="5">
    <source>
        <dbReference type="ARBA" id="ARBA00023136"/>
    </source>
</evidence>
<dbReference type="Pfam" id="PF00482">
    <property type="entry name" value="T2SSF"/>
    <property type="match status" value="1"/>
</dbReference>
<evidence type="ECO:0000313" key="9">
    <source>
        <dbReference type="Proteomes" id="UP000266615"/>
    </source>
</evidence>
<evidence type="ECO:0000259" key="7">
    <source>
        <dbReference type="Pfam" id="PF00482"/>
    </source>
</evidence>
<evidence type="ECO:0000256" key="6">
    <source>
        <dbReference type="SAM" id="Phobius"/>
    </source>
</evidence>
<evidence type="ECO:0000256" key="2">
    <source>
        <dbReference type="ARBA" id="ARBA00022475"/>
    </source>
</evidence>
<keyword evidence="3 6" id="KW-0812">Transmembrane</keyword>
<dbReference type="PANTHER" id="PTHR35007:SF2">
    <property type="entry name" value="PILUS ASSEMBLE PROTEIN"/>
    <property type="match status" value="1"/>
</dbReference>
<feature type="transmembrane region" description="Helical" evidence="6">
    <location>
        <begin position="121"/>
        <end position="141"/>
    </location>
</feature>
<dbReference type="PANTHER" id="PTHR35007">
    <property type="entry name" value="INTEGRAL MEMBRANE PROTEIN-RELATED"/>
    <property type="match status" value="1"/>
</dbReference>
<protein>
    <submittedName>
        <fullName evidence="8">Type II secretion system F family protein</fullName>
    </submittedName>
</protein>
<dbReference type="Proteomes" id="UP000266615">
    <property type="component" value="Unassembled WGS sequence"/>
</dbReference>
<accession>A0A3A4F4Z0</accession>
<feature type="domain" description="Type II secretion system protein GspF" evidence="7">
    <location>
        <begin position="160"/>
        <end position="285"/>
    </location>
</feature>
<dbReference type="GO" id="GO:0005886">
    <property type="term" value="C:plasma membrane"/>
    <property type="evidence" value="ECO:0007669"/>
    <property type="project" value="UniProtKB-SubCell"/>
</dbReference>
<feature type="transmembrane region" description="Helical" evidence="6">
    <location>
        <begin position="96"/>
        <end position="115"/>
    </location>
</feature>
<evidence type="ECO:0000256" key="1">
    <source>
        <dbReference type="ARBA" id="ARBA00004651"/>
    </source>
</evidence>
<evidence type="ECO:0000313" key="8">
    <source>
        <dbReference type="EMBL" id="RJN33173.1"/>
    </source>
</evidence>
<dbReference type="RefSeq" id="WP_119902217.1">
    <property type="nucleotide sequence ID" value="NZ_QYZP01000001.1"/>
</dbReference>
<keyword evidence="4 6" id="KW-1133">Transmembrane helix</keyword>